<dbReference type="Pfam" id="PF00096">
    <property type="entry name" value="zf-C2H2"/>
    <property type="match status" value="4"/>
</dbReference>
<evidence type="ECO:0000256" key="8">
    <source>
        <dbReference type="SAM" id="MobiDB-lite"/>
    </source>
</evidence>
<keyword evidence="2" id="KW-0479">Metal-binding</keyword>
<keyword evidence="3" id="KW-0677">Repeat</keyword>
<dbReference type="SUPFAM" id="SSF57667">
    <property type="entry name" value="beta-beta-alpha zinc fingers"/>
    <property type="match status" value="2"/>
</dbReference>
<keyword evidence="11" id="KW-1185">Reference proteome</keyword>
<feature type="domain" description="C2H2-type" evidence="9">
    <location>
        <begin position="199"/>
        <end position="226"/>
    </location>
</feature>
<dbReference type="SMART" id="SM00355">
    <property type="entry name" value="ZnF_C2H2"/>
    <property type="match status" value="5"/>
</dbReference>
<dbReference type="FunFam" id="3.30.160.60:FF:000690">
    <property type="entry name" value="Zinc finger protein 354C"/>
    <property type="match status" value="1"/>
</dbReference>
<evidence type="ECO:0000256" key="6">
    <source>
        <dbReference type="ARBA" id="ARBA00023242"/>
    </source>
</evidence>
<feature type="domain" description="C2H2-type" evidence="9">
    <location>
        <begin position="227"/>
        <end position="254"/>
    </location>
</feature>
<dbReference type="FunFam" id="3.30.160.60:FF:000744">
    <property type="entry name" value="zinc finger E-box-binding homeobox 1"/>
    <property type="match status" value="1"/>
</dbReference>
<name>A0AA36FBX4_OCTVU</name>
<gene>
    <name evidence="10" type="ORF">OCTVUL_1B008454</name>
</gene>
<evidence type="ECO:0000259" key="9">
    <source>
        <dbReference type="PROSITE" id="PS50157"/>
    </source>
</evidence>
<comment type="subcellular location">
    <subcellularLocation>
        <location evidence="1">Nucleus</location>
    </subcellularLocation>
</comment>
<dbReference type="FunFam" id="3.30.160.60:FF:000557">
    <property type="entry name" value="zinc finger and SCAN domain-containing protein 29"/>
    <property type="match status" value="1"/>
</dbReference>
<evidence type="ECO:0000256" key="4">
    <source>
        <dbReference type="ARBA" id="ARBA00022771"/>
    </source>
</evidence>
<keyword evidence="5" id="KW-0862">Zinc</keyword>
<evidence type="ECO:0000256" key="7">
    <source>
        <dbReference type="PROSITE-ProRule" id="PRU00042"/>
    </source>
</evidence>
<dbReference type="InterPro" id="IPR036236">
    <property type="entry name" value="Znf_C2H2_sf"/>
</dbReference>
<evidence type="ECO:0000313" key="11">
    <source>
        <dbReference type="Proteomes" id="UP001162480"/>
    </source>
</evidence>
<keyword evidence="4 7" id="KW-0863">Zinc-finger</keyword>
<protein>
    <submittedName>
        <fullName evidence="10">Finger 572-like</fullName>
    </submittedName>
</protein>
<reference evidence="10" key="1">
    <citation type="submission" date="2023-08" db="EMBL/GenBank/DDBJ databases">
        <authorList>
            <person name="Alioto T."/>
            <person name="Alioto T."/>
            <person name="Gomez Garrido J."/>
        </authorList>
    </citation>
    <scope>NUCLEOTIDE SEQUENCE</scope>
</reference>
<dbReference type="Gene3D" id="3.30.160.60">
    <property type="entry name" value="Classic Zinc Finger"/>
    <property type="match status" value="4"/>
</dbReference>
<dbReference type="GO" id="GO:0000981">
    <property type="term" value="F:DNA-binding transcription factor activity, RNA polymerase II-specific"/>
    <property type="evidence" value="ECO:0007669"/>
    <property type="project" value="TreeGrafter"/>
</dbReference>
<evidence type="ECO:0000256" key="1">
    <source>
        <dbReference type="ARBA" id="ARBA00004123"/>
    </source>
</evidence>
<dbReference type="PANTHER" id="PTHR23235:SF120">
    <property type="entry name" value="KRUPPEL-LIKE FACTOR 15"/>
    <property type="match status" value="1"/>
</dbReference>
<dbReference type="PANTHER" id="PTHR23235">
    <property type="entry name" value="KRUEPPEL-LIKE TRANSCRIPTION FACTOR"/>
    <property type="match status" value="1"/>
</dbReference>
<feature type="compositionally biased region" description="Polar residues" evidence="8">
    <location>
        <begin position="85"/>
        <end position="95"/>
    </location>
</feature>
<dbReference type="GO" id="GO:0000978">
    <property type="term" value="F:RNA polymerase II cis-regulatory region sequence-specific DNA binding"/>
    <property type="evidence" value="ECO:0007669"/>
    <property type="project" value="TreeGrafter"/>
</dbReference>
<feature type="region of interest" description="Disordered" evidence="8">
    <location>
        <begin position="45"/>
        <end position="100"/>
    </location>
</feature>
<dbReference type="AlphaFoldDB" id="A0AA36FBX4"/>
<feature type="domain" description="C2H2-type" evidence="9">
    <location>
        <begin position="171"/>
        <end position="198"/>
    </location>
</feature>
<feature type="domain" description="C2H2-type" evidence="9">
    <location>
        <begin position="112"/>
        <end position="134"/>
    </location>
</feature>
<evidence type="ECO:0000256" key="2">
    <source>
        <dbReference type="ARBA" id="ARBA00022723"/>
    </source>
</evidence>
<dbReference type="GO" id="GO:0008270">
    <property type="term" value="F:zinc ion binding"/>
    <property type="evidence" value="ECO:0007669"/>
    <property type="project" value="UniProtKB-KW"/>
</dbReference>
<dbReference type="GO" id="GO:0005634">
    <property type="term" value="C:nucleus"/>
    <property type="evidence" value="ECO:0007669"/>
    <property type="project" value="UniProtKB-SubCell"/>
</dbReference>
<dbReference type="EMBL" id="OX597827">
    <property type="protein sequence ID" value="CAI9732365.1"/>
    <property type="molecule type" value="Genomic_DNA"/>
</dbReference>
<dbReference type="InterPro" id="IPR013087">
    <property type="entry name" value="Znf_C2H2_type"/>
</dbReference>
<evidence type="ECO:0000313" key="10">
    <source>
        <dbReference type="EMBL" id="CAI9732365.1"/>
    </source>
</evidence>
<accession>A0AA36FBX4</accession>
<dbReference type="Proteomes" id="UP001162480">
    <property type="component" value="Chromosome 14"/>
</dbReference>
<dbReference type="PROSITE" id="PS00028">
    <property type="entry name" value="ZINC_FINGER_C2H2_1"/>
    <property type="match status" value="4"/>
</dbReference>
<keyword evidence="6" id="KW-0539">Nucleus</keyword>
<dbReference type="PROSITE" id="PS50157">
    <property type="entry name" value="ZINC_FINGER_C2H2_2"/>
    <property type="match status" value="5"/>
</dbReference>
<feature type="compositionally biased region" description="Acidic residues" evidence="8">
    <location>
        <begin position="55"/>
        <end position="71"/>
    </location>
</feature>
<sequence length="280" mass="32429">MDYKIKENLVQIWGREAYSENKVTANAKATSFDIDDPVTAKMDTDCYNISSQPDDVIDISNDDDEEEEEEPIYNISDSEKEQNDRQSSLHANSKQTEQKTKSKWKSTPLCLFHCEFCDQQFLDSELLALHRRRHHPVSQVTQNVGDSTTNQVEIRIDDSSSESEMNEGELYHCEVCGKLFTDASLVQQHRRAHYGVKLFQCDVCGKNFSERSHLSRHKRTHTGERPFGCDICGKYFARSDKLLRHKRIHTGEKPYHCEICGKVFGRSDKLLQHKRTHLEN</sequence>
<proteinExistence type="predicted"/>
<evidence type="ECO:0000256" key="5">
    <source>
        <dbReference type="ARBA" id="ARBA00022833"/>
    </source>
</evidence>
<evidence type="ECO:0000256" key="3">
    <source>
        <dbReference type="ARBA" id="ARBA00022737"/>
    </source>
</evidence>
<feature type="domain" description="C2H2-type" evidence="9">
    <location>
        <begin position="255"/>
        <end position="280"/>
    </location>
</feature>
<organism evidence="10 11">
    <name type="scientific">Octopus vulgaris</name>
    <name type="common">Common octopus</name>
    <dbReference type="NCBI Taxonomy" id="6645"/>
    <lineage>
        <taxon>Eukaryota</taxon>
        <taxon>Metazoa</taxon>
        <taxon>Spiralia</taxon>
        <taxon>Lophotrochozoa</taxon>
        <taxon>Mollusca</taxon>
        <taxon>Cephalopoda</taxon>
        <taxon>Coleoidea</taxon>
        <taxon>Octopodiformes</taxon>
        <taxon>Octopoda</taxon>
        <taxon>Incirrata</taxon>
        <taxon>Octopodidae</taxon>
        <taxon>Octopus</taxon>
    </lineage>
</organism>